<protein>
    <recommendedName>
        <fullName evidence="3">RNA exonuclease 4</fullName>
    </recommendedName>
</protein>
<dbReference type="AlphaFoldDB" id="E9HFX2"/>
<keyword evidence="6" id="KW-0269">Exonuclease</keyword>
<keyword evidence="11" id="KW-1185">Reference proteome</keyword>
<evidence type="ECO:0000256" key="8">
    <source>
        <dbReference type="SAM" id="MobiDB-lite"/>
    </source>
</evidence>
<accession>E9HFX2</accession>
<dbReference type="eggNOG" id="KOG2249">
    <property type="taxonomic scope" value="Eukaryota"/>
</dbReference>
<dbReference type="OrthoDB" id="8191639at2759"/>
<dbReference type="InterPro" id="IPR037431">
    <property type="entry name" value="REX4_DEDDh_dom"/>
</dbReference>
<comment type="subcellular location">
    <subcellularLocation>
        <location evidence="1">Nucleus</location>
    </subcellularLocation>
</comment>
<comment type="similarity">
    <text evidence="2">Belongs to the REXO4 family.</text>
</comment>
<dbReference type="GO" id="GO:0006308">
    <property type="term" value="P:DNA catabolic process"/>
    <property type="evidence" value="ECO:0000318"/>
    <property type="project" value="GO_Central"/>
</dbReference>
<feature type="region of interest" description="Disordered" evidence="8">
    <location>
        <begin position="320"/>
        <end position="349"/>
    </location>
</feature>
<feature type="domain" description="Exonuclease" evidence="9">
    <location>
        <begin position="150"/>
        <end position="311"/>
    </location>
</feature>
<reference evidence="10 11" key="1">
    <citation type="journal article" date="2011" name="Science">
        <title>The ecoresponsive genome of Daphnia pulex.</title>
        <authorList>
            <person name="Colbourne J.K."/>
            <person name="Pfrender M.E."/>
            <person name="Gilbert D."/>
            <person name="Thomas W.K."/>
            <person name="Tucker A."/>
            <person name="Oakley T.H."/>
            <person name="Tokishita S."/>
            <person name="Aerts A."/>
            <person name="Arnold G.J."/>
            <person name="Basu M.K."/>
            <person name="Bauer D.J."/>
            <person name="Caceres C.E."/>
            <person name="Carmel L."/>
            <person name="Casola C."/>
            <person name="Choi J.H."/>
            <person name="Detter J.C."/>
            <person name="Dong Q."/>
            <person name="Dusheyko S."/>
            <person name="Eads B.D."/>
            <person name="Frohlich T."/>
            <person name="Geiler-Samerotte K.A."/>
            <person name="Gerlach D."/>
            <person name="Hatcher P."/>
            <person name="Jogdeo S."/>
            <person name="Krijgsveld J."/>
            <person name="Kriventseva E.V."/>
            <person name="Kultz D."/>
            <person name="Laforsch C."/>
            <person name="Lindquist E."/>
            <person name="Lopez J."/>
            <person name="Manak J.R."/>
            <person name="Muller J."/>
            <person name="Pangilinan J."/>
            <person name="Patwardhan R.P."/>
            <person name="Pitluck S."/>
            <person name="Pritham E.J."/>
            <person name="Rechtsteiner A."/>
            <person name="Rho M."/>
            <person name="Rogozin I.B."/>
            <person name="Sakarya O."/>
            <person name="Salamov A."/>
            <person name="Schaack S."/>
            <person name="Shapiro H."/>
            <person name="Shiga Y."/>
            <person name="Skalitzky C."/>
            <person name="Smith Z."/>
            <person name="Souvorov A."/>
            <person name="Sung W."/>
            <person name="Tang Z."/>
            <person name="Tsuchiya D."/>
            <person name="Tu H."/>
            <person name="Vos H."/>
            <person name="Wang M."/>
            <person name="Wolf Y.I."/>
            <person name="Yamagata H."/>
            <person name="Yamada T."/>
            <person name="Ye Y."/>
            <person name="Shaw J.R."/>
            <person name="Andrews J."/>
            <person name="Crease T.J."/>
            <person name="Tang H."/>
            <person name="Lucas S.M."/>
            <person name="Robertson H.M."/>
            <person name="Bork P."/>
            <person name="Koonin E.V."/>
            <person name="Zdobnov E.M."/>
            <person name="Grigoriev I.V."/>
            <person name="Lynch M."/>
            <person name="Boore J.L."/>
        </authorList>
    </citation>
    <scope>NUCLEOTIDE SEQUENCE [LARGE SCALE GENOMIC DNA]</scope>
</reference>
<dbReference type="STRING" id="6669.E9HFX2"/>
<proteinExistence type="inferred from homology"/>
<dbReference type="InterPro" id="IPR036397">
    <property type="entry name" value="RNaseH_sf"/>
</dbReference>
<evidence type="ECO:0000259" key="9">
    <source>
        <dbReference type="SMART" id="SM00479"/>
    </source>
</evidence>
<evidence type="ECO:0000313" key="10">
    <source>
        <dbReference type="EMBL" id="EFX69395.1"/>
    </source>
</evidence>
<evidence type="ECO:0000256" key="1">
    <source>
        <dbReference type="ARBA" id="ARBA00004123"/>
    </source>
</evidence>
<dbReference type="GO" id="GO:0004527">
    <property type="term" value="F:exonuclease activity"/>
    <property type="evidence" value="ECO:0000318"/>
    <property type="project" value="GO_Central"/>
</dbReference>
<feature type="compositionally biased region" description="Basic and acidic residues" evidence="8">
    <location>
        <begin position="37"/>
        <end position="48"/>
    </location>
</feature>
<dbReference type="GO" id="GO:0006396">
    <property type="term" value="P:RNA processing"/>
    <property type="evidence" value="ECO:0000318"/>
    <property type="project" value="GO_Central"/>
</dbReference>
<dbReference type="KEGG" id="dpx:DAPPUDRAFT_300961"/>
<dbReference type="InterPro" id="IPR047021">
    <property type="entry name" value="REXO1/3/4-like"/>
</dbReference>
<organism evidence="10 11">
    <name type="scientific">Daphnia pulex</name>
    <name type="common">Water flea</name>
    <dbReference type="NCBI Taxonomy" id="6669"/>
    <lineage>
        <taxon>Eukaryota</taxon>
        <taxon>Metazoa</taxon>
        <taxon>Ecdysozoa</taxon>
        <taxon>Arthropoda</taxon>
        <taxon>Crustacea</taxon>
        <taxon>Branchiopoda</taxon>
        <taxon>Diplostraca</taxon>
        <taxon>Cladocera</taxon>
        <taxon>Anomopoda</taxon>
        <taxon>Daphniidae</taxon>
        <taxon>Daphnia</taxon>
    </lineage>
</organism>
<dbReference type="InterPro" id="IPR012337">
    <property type="entry name" value="RNaseH-like_sf"/>
</dbReference>
<dbReference type="InterPro" id="IPR013520">
    <property type="entry name" value="Ribonucl_H"/>
</dbReference>
<dbReference type="Gene3D" id="3.30.420.10">
    <property type="entry name" value="Ribonuclease H-like superfamily/Ribonuclease H"/>
    <property type="match status" value="1"/>
</dbReference>
<feature type="region of interest" description="Disordered" evidence="8">
    <location>
        <begin position="37"/>
        <end position="66"/>
    </location>
</feature>
<dbReference type="SMART" id="SM00479">
    <property type="entry name" value="EXOIII"/>
    <property type="match status" value="1"/>
</dbReference>
<evidence type="ECO:0000256" key="4">
    <source>
        <dbReference type="ARBA" id="ARBA00022722"/>
    </source>
</evidence>
<dbReference type="InParanoid" id="E9HFX2"/>
<dbReference type="CDD" id="cd06144">
    <property type="entry name" value="REX4_like"/>
    <property type="match status" value="1"/>
</dbReference>
<dbReference type="Pfam" id="PF00929">
    <property type="entry name" value="RNase_T"/>
    <property type="match status" value="1"/>
</dbReference>
<dbReference type="GO" id="GO:0008408">
    <property type="term" value="F:3'-5' exonuclease activity"/>
    <property type="evidence" value="ECO:0007669"/>
    <property type="project" value="InterPro"/>
</dbReference>
<dbReference type="EMBL" id="GL732637">
    <property type="protein sequence ID" value="EFX69395.1"/>
    <property type="molecule type" value="Genomic_DNA"/>
</dbReference>
<evidence type="ECO:0000256" key="7">
    <source>
        <dbReference type="ARBA" id="ARBA00023242"/>
    </source>
</evidence>
<dbReference type="PANTHER" id="PTHR12801:SF158">
    <property type="entry name" value="RNA EXONUCLEASE 4"/>
    <property type="match status" value="1"/>
</dbReference>
<dbReference type="GO" id="GO:0003676">
    <property type="term" value="F:nucleic acid binding"/>
    <property type="evidence" value="ECO:0007669"/>
    <property type="project" value="InterPro"/>
</dbReference>
<dbReference type="GO" id="GO:0005634">
    <property type="term" value="C:nucleus"/>
    <property type="evidence" value="ECO:0000318"/>
    <property type="project" value="GO_Central"/>
</dbReference>
<evidence type="ECO:0000256" key="2">
    <source>
        <dbReference type="ARBA" id="ARBA00010489"/>
    </source>
</evidence>
<dbReference type="PANTHER" id="PTHR12801">
    <property type="entry name" value="RNA EXONUCLEASE REXO1 / RECO3 FAMILY MEMBER-RELATED"/>
    <property type="match status" value="1"/>
</dbReference>
<feature type="compositionally biased region" description="Basic residues" evidence="8">
    <location>
        <begin position="320"/>
        <end position="329"/>
    </location>
</feature>
<dbReference type="GO" id="GO:0006364">
    <property type="term" value="P:rRNA processing"/>
    <property type="evidence" value="ECO:0007669"/>
    <property type="project" value="InterPro"/>
</dbReference>
<dbReference type="PhylomeDB" id="E9HFX2"/>
<dbReference type="OMA" id="ASSNWKA"/>
<dbReference type="Proteomes" id="UP000000305">
    <property type="component" value="Unassembled WGS sequence"/>
</dbReference>
<feature type="compositionally biased region" description="Basic and acidic residues" evidence="8">
    <location>
        <begin position="330"/>
        <end position="349"/>
    </location>
</feature>
<evidence type="ECO:0000256" key="6">
    <source>
        <dbReference type="ARBA" id="ARBA00022839"/>
    </source>
</evidence>
<dbReference type="HOGENOM" id="CLU_022453_2_0_1"/>
<evidence type="ECO:0000256" key="5">
    <source>
        <dbReference type="ARBA" id="ARBA00022801"/>
    </source>
</evidence>
<sequence>MPPAKSNPPKESSQKLRTSVKKKKIFFFKTSANNIKLTDKPKSDEKSQIKPSKNFARLPTKPDEASSNWKSLITQIKPVQSKGRLLYIERKKKEAAKKIEESSIGVTSSEKTNNDPEIWFDGVDPILLETPSCDASNIQFGSSGPKELTKVLALDCEMVGIGSDGKESALARVSIVNQHGVCVYDKFVAPGEEVTDFRTKFSGIRPHNLKNASQLGVVCHEVGEMLKGRLLIGHGLSHDLEVLMIKHPKSNIRDTSRFKVFRSVVNGATPSLKRLSQQFLGIEIQTGEHSSIQDAQAALRLYTMFHQQWEADLVSRRSERKSKIIKGKKSTKETLKTKETVQSKESIKK</sequence>
<evidence type="ECO:0000313" key="11">
    <source>
        <dbReference type="Proteomes" id="UP000000305"/>
    </source>
</evidence>
<dbReference type="FunFam" id="3.30.420.10:FF:000007">
    <property type="entry name" value="Interferon-stimulated exonuclease gene 20"/>
    <property type="match status" value="1"/>
</dbReference>
<keyword evidence="5" id="KW-0378">Hydrolase</keyword>
<name>E9HFX2_DAPPU</name>
<dbReference type="SUPFAM" id="SSF53098">
    <property type="entry name" value="Ribonuclease H-like"/>
    <property type="match status" value="1"/>
</dbReference>
<evidence type="ECO:0000256" key="3">
    <source>
        <dbReference type="ARBA" id="ARBA00016937"/>
    </source>
</evidence>
<gene>
    <name evidence="10" type="ORF">DAPPUDRAFT_300961</name>
</gene>
<keyword evidence="4" id="KW-0540">Nuclease</keyword>
<keyword evidence="7" id="KW-0539">Nucleus</keyword>